<evidence type="ECO:0000313" key="1">
    <source>
        <dbReference type="EMBL" id="KWE00848.1"/>
    </source>
</evidence>
<dbReference type="RefSeq" id="WP_060325543.1">
    <property type="nucleotide sequence ID" value="NZ_LPIU01000067.1"/>
</dbReference>
<proteinExistence type="predicted"/>
<sequence>MKQFARVISVRHDCAVKPARHPREPLAAYATRLQSHLLEHLHEAVAVALYAAHAEQGEPDARRRPVTFVSAPEFYWSVPWHALHDLREVRQLPALQIDPVCEAIAEVAARFPVEHVGRIVFLPGTVALLIDVRRPPGRRASAAVAALGGALLEPLNCLYATANFPPPFASGADAQPRRALAWPKRHTSRIDYGRQKHALETPYSRTFELADGSFIEVLKESDVALQRATAAHARGTRLSDRLGDVPAFGIDLCRDFLQGRGEPPPGFDTAHPDEPRCVIDFVPSYGATVTDVAFPVPRSLQYIAHNDGHAARQVAVFEVDRTRLRWTRVAPAACMRHLGADARERVAIHEFTVDVPAPGGAQ</sequence>
<evidence type="ECO:0000313" key="2">
    <source>
        <dbReference type="Proteomes" id="UP000062998"/>
    </source>
</evidence>
<organism evidence="1 2">
    <name type="scientific">Burkholderia ubonensis</name>
    <dbReference type="NCBI Taxonomy" id="101571"/>
    <lineage>
        <taxon>Bacteria</taxon>
        <taxon>Pseudomonadati</taxon>
        <taxon>Pseudomonadota</taxon>
        <taxon>Betaproteobacteria</taxon>
        <taxon>Burkholderiales</taxon>
        <taxon>Burkholderiaceae</taxon>
        <taxon>Burkholderia</taxon>
        <taxon>Burkholderia cepacia complex</taxon>
    </lineage>
</organism>
<gene>
    <name evidence="1" type="ORF">WL73_17880</name>
</gene>
<dbReference type="OrthoDB" id="6672309at2"/>
<name>A0A107FWA9_9BURK</name>
<dbReference type="AlphaFoldDB" id="A0A107FWA9"/>
<reference evidence="1 2" key="1">
    <citation type="submission" date="2015-11" db="EMBL/GenBank/DDBJ databases">
        <title>Expanding the genomic diversity of Burkholderia species for the development of highly accurate diagnostics.</title>
        <authorList>
            <person name="Sahl J."/>
            <person name="Keim P."/>
            <person name="Wagner D."/>
        </authorList>
    </citation>
    <scope>NUCLEOTIDE SEQUENCE [LARGE SCALE GENOMIC DNA]</scope>
    <source>
        <strain evidence="1 2">MSMB2167WGS</strain>
    </source>
</reference>
<dbReference type="EMBL" id="LPIX01000065">
    <property type="protein sequence ID" value="KWE00848.1"/>
    <property type="molecule type" value="Genomic_DNA"/>
</dbReference>
<comment type="caution">
    <text evidence="1">The sequence shown here is derived from an EMBL/GenBank/DDBJ whole genome shotgun (WGS) entry which is preliminary data.</text>
</comment>
<accession>A0A107FWA9</accession>
<dbReference type="Proteomes" id="UP000062998">
    <property type="component" value="Unassembled WGS sequence"/>
</dbReference>
<protein>
    <submittedName>
        <fullName evidence="1">Uncharacterized protein</fullName>
    </submittedName>
</protein>